<evidence type="ECO:0000313" key="2">
    <source>
        <dbReference type="WBParaSite" id="Hba_21497"/>
    </source>
</evidence>
<keyword evidence="1" id="KW-1185">Reference proteome</keyword>
<protein>
    <submittedName>
        <fullName evidence="2">Protein kinase domain-containing protein</fullName>
    </submittedName>
</protein>
<name>A0A1I7XVU3_HETBA</name>
<sequence length="133" mass="15194">MSWPSGSRRRTRWSGHGTDSDLFTFDLLSYLVIADYLLRVCGIPAETTEQVVSFEALGRQFWKTPSNGSLEPRHLPQCSQEPGLCLSALFPHPLREESGIILEDSEAFGTKVLNCFRSYLAPRREYEEFLSYE</sequence>
<reference evidence="2" key="1">
    <citation type="submission" date="2016-11" db="UniProtKB">
        <authorList>
            <consortium name="WormBaseParasite"/>
        </authorList>
    </citation>
    <scope>IDENTIFICATION</scope>
</reference>
<dbReference type="AlphaFoldDB" id="A0A1I7XVU3"/>
<dbReference type="WBParaSite" id="Hba_21497">
    <property type="protein sequence ID" value="Hba_21497"/>
    <property type="gene ID" value="Hba_21497"/>
</dbReference>
<accession>A0A1I7XVU3</accession>
<organism evidence="1 2">
    <name type="scientific">Heterorhabditis bacteriophora</name>
    <name type="common">Entomopathogenic nematode worm</name>
    <dbReference type="NCBI Taxonomy" id="37862"/>
    <lineage>
        <taxon>Eukaryota</taxon>
        <taxon>Metazoa</taxon>
        <taxon>Ecdysozoa</taxon>
        <taxon>Nematoda</taxon>
        <taxon>Chromadorea</taxon>
        <taxon>Rhabditida</taxon>
        <taxon>Rhabditina</taxon>
        <taxon>Rhabditomorpha</taxon>
        <taxon>Strongyloidea</taxon>
        <taxon>Heterorhabditidae</taxon>
        <taxon>Heterorhabditis</taxon>
    </lineage>
</organism>
<dbReference type="Proteomes" id="UP000095283">
    <property type="component" value="Unplaced"/>
</dbReference>
<proteinExistence type="predicted"/>
<evidence type="ECO:0000313" key="1">
    <source>
        <dbReference type="Proteomes" id="UP000095283"/>
    </source>
</evidence>